<comment type="caution">
    <text evidence="5">The sequence shown here is derived from an EMBL/GenBank/DDBJ whole genome shotgun (WGS) entry which is preliminary data.</text>
</comment>
<dbReference type="PRINTS" id="PR00506">
    <property type="entry name" value="D21N6MTFRASE"/>
</dbReference>
<gene>
    <name evidence="5" type="ORF">OZSIB_0131</name>
</gene>
<name>A0A367ZMI9_9BACT</name>
<proteinExistence type="predicted"/>
<evidence type="ECO:0000313" key="5">
    <source>
        <dbReference type="EMBL" id="RCK79260.1"/>
    </source>
</evidence>
<sequence>MAAPIPAGPAASEPSAPNLPDWLIGPCLETASRLPRGIARLVYLDPPFLTGRPRVGPARSGAADARASTAADRYVFDDRWPGRLATYLPWLEANLRALLPLLMPGGSLVLHLDARTVHYAKVLLDWLMGEQAFINEIIWHYTGGGRSKTRFSNKHDTLLWYATGPRPVFNVDAVRVPYQPTSGYARSGIVSAAGRRYLPHPAGTPVDDVWDIPIVNPMSAERVGYPTQKPLALLERLIAALTNPGDLVVDLFCGSGTTLVAAARLGRRWVGGDRSPAAIACARRRMETLGS</sequence>
<evidence type="ECO:0000256" key="2">
    <source>
        <dbReference type="ARBA" id="ARBA00022679"/>
    </source>
</evidence>
<dbReference type="SUPFAM" id="SSF53335">
    <property type="entry name" value="S-adenosyl-L-methionine-dependent methyltransferases"/>
    <property type="match status" value="1"/>
</dbReference>
<accession>A0A367ZMI9</accession>
<dbReference type="GO" id="GO:0008170">
    <property type="term" value="F:N-methyltransferase activity"/>
    <property type="evidence" value="ECO:0007669"/>
    <property type="project" value="InterPro"/>
</dbReference>
<feature type="domain" description="DNA methylase N-4/N-6" evidence="4">
    <location>
        <begin position="40"/>
        <end position="279"/>
    </location>
</feature>
<organism evidence="5 6">
    <name type="scientific">Candidatus Ozemobacter sibiricus</name>
    <dbReference type="NCBI Taxonomy" id="2268124"/>
    <lineage>
        <taxon>Bacteria</taxon>
        <taxon>Candidatus Ozemobacteria</taxon>
        <taxon>Candidatus Ozemobacterales</taxon>
        <taxon>Candidatus Ozemobacteraceae</taxon>
        <taxon>Candidatus Ozemobacter</taxon>
    </lineage>
</organism>
<dbReference type="InterPro" id="IPR029063">
    <property type="entry name" value="SAM-dependent_MTases_sf"/>
</dbReference>
<evidence type="ECO:0000256" key="3">
    <source>
        <dbReference type="ARBA" id="ARBA00022691"/>
    </source>
</evidence>
<dbReference type="GO" id="GO:0003677">
    <property type="term" value="F:DNA binding"/>
    <property type="evidence" value="ECO:0007669"/>
    <property type="project" value="InterPro"/>
</dbReference>
<evidence type="ECO:0000313" key="6">
    <source>
        <dbReference type="Proteomes" id="UP000252355"/>
    </source>
</evidence>
<dbReference type="EMBL" id="QOQW01000014">
    <property type="protein sequence ID" value="RCK79260.1"/>
    <property type="molecule type" value="Genomic_DNA"/>
</dbReference>
<evidence type="ECO:0000259" key="4">
    <source>
        <dbReference type="Pfam" id="PF01555"/>
    </source>
</evidence>
<dbReference type="InterPro" id="IPR002295">
    <property type="entry name" value="N4/N6-MTase_EcoPI_Mod-like"/>
</dbReference>
<keyword evidence="1 5" id="KW-0489">Methyltransferase</keyword>
<protein>
    <submittedName>
        <fullName evidence="5">Adenine-specific methyltransferase</fullName>
    </submittedName>
</protein>
<dbReference type="AlphaFoldDB" id="A0A367ZMI9"/>
<dbReference type="InterPro" id="IPR002941">
    <property type="entry name" value="DNA_methylase_N4/N6"/>
</dbReference>
<dbReference type="Proteomes" id="UP000252355">
    <property type="component" value="Unassembled WGS sequence"/>
</dbReference>
<keyword evidence="3" id="KW-0949">S-adenosyl-L-methionine</keyword>
<evidence type="ECO:0000256" key="1">
    <source>
        <dbReference type="ARBA" id="ARBA00022603"/>
    </source>
</evidence>
<dbReference type="Pfam" id="PF01555">
    <property type="entry name" value="N6_N4_Mtase"/>
    <property type="match status" value="1"/>
</dbReference>
<reference evidence="5 6" key="1">
    <citation type="submission" date="2018-05" db="EMBL/GenBank/DDBJ databases">
        <title>A metagenomic window into the 2 km-deep terrestrial subsurface aquifer revealed taxonomically and functionally diverse microbial community comprising novel uncultured bacterial lineages.</title>
        <authorList>
            <person name="Kadnikov V.V."/>
            <person name="Mardanov A.V."/>
            <person name="Beletsky A.V."/>
            <person name="Banks D."/>
            <person name="Pimenov N.V."/>
            <person name="Frank Y.A."/>
            <person name="Karnachuk O.V."/>
            <person name="Ravin N.V."/>
        </authorList>
    </citation>
    <scope>NUCLEOTIDE SEQUENCE [LARGE SCALE GENOMIC DNA]</scope>
    <source>
        <strain evidence="5">BY5</strain>
    </source>
</reference>
<dbReference type="GO" id="GO:0032259">
    <property type="term" value="P:methylation"/>
    <property type="evidence" value="ECO:0007669"/>
    <property type="project" value="UniProtKB-KW"/>
</dbReference>
<dbReference type="Gene3D" id="3.40.50.150">
    <property type="entry name" value="Vaccinia Virus protein VP39"/>
    <property type="match status" value="1"/>
</dbReference>
<keyword evidence="2 5" id="KW-0808">Transferase</keyword>